<evidence type="ECO:0000313" key="3">
    <source>
        <dbReference type="EMBL" id="OCL11458.1"/>
    </source>
</evidence>
<name>A0A8E2F7N2_9PEZI</name>
<protein>
    <recommendedName>
        <fullName evidence="2">DUF7730 domain-containing protein</fullName>
    </recommendedName>
</protein>
<dbReference type="PANTHER" id="PTHR42085:SF2">
    <property type="entry name" value="F-BOX DOMAIN-CONTAINING PROTEIN"/>
    <property type="match status" value="1"/>
</dbReference>
<dbReference type="AlphaFoldDB" id="A0A8E2F7N2"/>
<dbReference type="Pfam" id="PF24864">
    <property type="entry name" value="DUF7730"/>
    <property type="match status" value="1"/>
</dbReference>
<dbReference type="OrthoDB" id="3913421at2759"/>
<feature type="domain" description="DUF7730" evidence="2">
    <location>
        <begin position="152"/>
        <end position="338"/>
    </location>
</feature>
<proteinExistence type="predicted"/>
<dbReference type="PANTHER" id="PTHR42085">
    <property type="entry name" value="F-BOX DOMAIN-CONTAINING PROTEIN"/>
    <property type="match status" value="1"/>
</dbReference>
<reference evidence="3 4" key="1">
    <citation type="journal article" date="2016" name="Nat. Commun.">
        <title>Ectomycorrhizal ecology is imprinted in the genome of the dominant symbiotic fungus Cenococcum geophilum.</title>
        <authorList>
            <consortium name="DOE Joint Genome Institute"/>
            <person name="Peter M."/>
            <person name="Kohler A."/>
            <person name="Ohm R.A."/>
            <person name="Kuo A."/>
            <person name="Krutzmann J."/>
            <person name="Morin E."/>
            <person name="Arend M."/>
            <person name="Barry K.W."/>
            <person name="Binder M."/>
            <person name="Choi C."/>
            <person name="Clum A."/>
            <person name="Copeland A."/>
            <person name="Grisel N."/>
            <person name="Haridas S."/>
            <person name="Kipfer T."/>
            <person name="LaButti K."/>
            <person name="Lindquist E."/>
            <person name="Lipzen A."/>
            <person name="Maire R."/>
            <person name="Meier B."/>
            <person name="Mihaltcheva S."/>
            <person name="Molinier V."/>
            <person name="Murat C."/>
            <person name="Poggeler S."/>
            <person name="Quandt C.A."/>
            <person name="Sperisen C."/>
            <person name="Tritt A."/>
            <person name="Tisserant E."/>
            <person name="Crous P.W."/>
            <person name="Henrissat B."/>
            <person name="Nehls U."/>
            <person name="Egli S."/>
            <person name="Spatafora J.W."/>
            <person name="Grigoriev I.V."/>
            <person name="Martin F.M."/>
        </authorList>
    </citation>
    <scope>NUCLEOTIDE SEQUENCE [LARGE SCALE GENOMIC DNA]</scope>
    <source>
        <strain evidence="3 4">CBS 207.34</strain>
    </source>
</reference>
<dbReference type="EMBL" id="KV749041">
    <property type="protein sequence ID" value="OCL11458.1"/>
    <property type="molecule type" value="Genomic_DNA"/>
</dbReference>
<dbReference type="InterPro" id="IPR056632">
    <property type="entry name" value="DUF7730"/>
</dbReference>
<accession>A0A8E2F7N2</accession>
<evidence type="ECO:0000313" key="4">
    <source>
        <dbReference type="Proteomes" id="UP000250140"/>
    </source>
</evidence>
<sequence length="441" mass="49615">MPSNWINHSILSTPKIKTSEDIANVPQSRIDEFYQRTHAQLLYCSGRSGGGLPAEIEERLCGCAPRDVSGILQAALLAGSVMDSGWLDDYNDIAEAISVHMQGYPKEYLAQQRALSDAAVGRRSTNDPMNNKGRTNSASKSTSDMPTKTFPFLSLPEEIRNSIYQLTLTEEPLMVSDWAIGSLPSTMLRRTEYDVPISSTGDTRRTSYVVLSPQHPRLGGELSLLLANKQVCREASKILYDREFQFRGTADSTLAFLHDHFGKLKMISRISMQYTTGDKIPFMGCVAVSSSPTPPLTPRTSLQAWKKIFNILVKTAEALQDFELVVDKHFWDQAPWRESPAAVFNDAELCRPRRLPKRSENTENFLQHVAKLAGVNFRLSIAGVNEDQARKVFQRELERYMWDKMHKNPYLAGEKISCTCRKRLLTEACAWGGDSKRRRSG</sequence>
<feature type="compositionally biased region" description="Polar residues" evidence="1">
    <location>
        <begin position="126"/>
        <end position="146"/>
    </location>
</feature>
<gene>
    <name evidence="3" type="ORF">AOQ84DRAFT_188786</name>
</gene>
<organism evidence="3 4">
    <name type="scientific">Glonium stellatum</name>
    <dbReference type="NCBI Taxonomy" id="574774"/>
    <lineage>
        <taxon>Eukaryota</taxon>
        <taxon>Fungi</taxon>
        <taxon>Dikarya</taxon>
        <taxon>Ascomycota</taxon>
        <taxon>Pezizomycotina</taxon>
        <taxon>Dothideomycetes</taxon>
        <taxon>Pleosporomycetidae</taxon>
        <taxon>Gloniales</taxon>
        <taxon>Gloniaceae</taxon>
        <taxon>Glonium</taxon>
    </lineage>
</organism>
<dbReference type="InterPro" id="IPR038883">
    <property type="entry name" value="AN11006-like"/>
</dbReference>
<keyword evidence="4" id="KW-1185">Reference proteome</keyword>
<feature type="region of interest" description="Disordered" evidence="1">
    <location>
        <begin position="120"/>
        <end position="147"/>
    </location>
</feature>
<dbReference type="Proteomes" id="UP000250140">
    <property type="component" value="Unassembled WGS sequence"/>
</dbReference>
<evidence type="ECO:0000256" key="1">
    <source>
        <dbReference type="SAM" id="MobiDB-lite"/>
    </source>
</evidence>
<evidence type="ECO:0000259" key="2">
    <source>
        <dbReference type="Pfam" id="PF24864"/>
    </source>
</evidence>